<gene>
    <name evidence="1" type="ORF">QC763_706935</name>
</gene>
<evidence type="ECO:0008006" key="3">
    <source>
        <dbReference type="Google" id="ProtNLM"/>
    </source>
</evidence>
<keyword evidence="2" id="KW-1185">Reference proteome</keyword>
<dbReference type="GeneID" id="87936026"/>
<accession>A0ABR0H1C1</accession>
<evidence type="ECO:0000313" key="2">
    <source>
        <dbReference type="Proteomes" id="UP001326199"/>
    </source>
</evidence>
<comment type="caution">
    <text evidence="1">The sequence shown here is derived from an EMBL/GenBank/DDBJ whole genome shotgun (WGS) entry which is preliminary data.</text>
</comment>
<dbReference type="Proteomes" id="UP001326199">
    <property type="component" value="Unassembled WGS sequence"/>
</dbReference>
<sequence>MPTQFFHDAFDKFQFAFEPKPEPHCYHVHIFGDGYGRGTLSRAPQTVTFKQHDISARAPPLPDPNSLRAHYVLCKIFNTEQCLKWGLTNKIEEASD</sequence>
<dbReference type="RefSeq" id="XP_062761672.1">
    <property type="nucleotide sequence ID" value="XM_062915683.1"/>
</dbReference>
<reference evidence="1 2" key="1">
    <citation type="journal article" date="2023" name="bioRxiv">
        <title>High-quality genome assemblies of four members of thePodospora anserinaspecies complex.</title>
        <authorList>
            <person name="Ament-Velasquez S.L."/>
            <person name="Vogan A.A."/>
            <person name="Wallerman O."/>
            <person name="Hartmann F."/>
            <person name="Gautier V."/>
            <person name="Silar P."/>
            <person name="Giraud T."/>
            <person name="Johannesson H."/>
        </authorList>
    </citation>
    <scope>NUCLEOTIDE SEQUENCE [LARGE SCALE GENOMIC DNA]</scope>
    <source>
        <strain evidence="1 2">CBS 411.78</strain>
    </source>
</reference>
<name>A0ABR0H1C1_9PEZI</name>
<organism evidence="1 2">
    <name type="scientific">Podospora pseudopauciseta</name>
    <dbReference type="NCBI Taxonomy" id="2093780"/>
    <lineage>
        <taxon>Eukaryota</taxon>
        <taxon>Fungi</taxon>
        <taxon>Dikarya</taxon>
        <taxon>Ascomycota</taxon>
        <taxon>Pezizomycotina</taxon>
        <taxon>Sordariomycetes</taxon>
        <taxon>Sordariomycetidae</taxon>
        <taxon>Sordariales</taxon>
        <taxon>Podosporaceae</taxon>
        <taxon>Podospora</taxon>
    </lineage>
</organism>
<protein>
    <recommendedName>
        <fullName evidence="3">Plastocyanin-like domain-containing protein</fullName>
    </recommendedName>
</protein>
<dbReference type="EMBL" id="JAFFHB010000009">
    <property type="protein sequence ID" value="KAK4661706.1"/>
    <property type="molecule type" value="Genomic_DNA"/>
</dbReference>
<proteinExistence type="predicted"/>
<evidence type="ECO:0000313" key="1">
    <source>
        <dbReference type="EMBL" id="KAK4661706.1"/>
    </source>
</evidence>